<dbReference type="EMBL" id="CAJOAX010007604">
    <property type="protein sequence ID" value="CAF4013677.1"/>
    <property type="molecule type" value="Genomic_DNA"/>
</dbReference>
<dbReference type="Pfam" id="PF26215">
    <property type="entry name" value="HTH_animal"/>
    <property type="match status" value="1"/>
</dbReference>
<proteinExistence type="predicted"/>
<dbReference type="InterPro" id="IPR000477">
    <property type="entry name" value="RT_dom"/>
</dbReference>
<dbReference type="PANTHER" id="PTHR21301">
    <property type="entry name" value="REVERSE TRANSCRIPTASE"/>
    <property type="match status" value="1"/>
</dbReference>
<name>A0A819PIS6_9BILA</name>
<dbReference type="Proteomes" id="UP000663823">
    <property type="component" value="Unassembled WGS sequence"/>
</dbReference>
<accession>A0A819PIS6</accession>
<evidence type="ECO:0000313" key="2">
    <source>
        <dbReference type="EMBL" id="CAF4013677.1"/>
    </source>
</evidence>
<evidence type="ECO:0000259" key="1">
    <source>
        <dbReference type="PROSITE" id="PS50878"/>
    </source>
</evidence>
<comment type="caution">
    <text evidence="2">The sequence shown here is derived from an EMBL/GenBank/DDBJ whole genome shotgun (WGS) entry which is preliminary data.</text>
</comment>
<evidence type="ECO:0000313" key="3">
    <source>
        <dbReference type="Proteomes" id="UP000663823"/>
    </source>
</evidence>
<organism evidence="2 3">
    <name type="scientific">Rotaria sordida</name>
    <dbReference type="NCBI Taxonomy" id="392033"/>
    <lineage>
        <taxon>Eukaryota</taxon>
        <taxon>Metazoa</taxon>
        <taxon>Spiralia</taxon>
        <taxon>Gnathifera</taxon>
        <taxon>Rotifera</taxon>
        <taxon>Eurotatoria</taxon>
        <taxon>Bdelloidea</taxon>
        <taxon>Philodinida</taxon>
        <taxon>Philodinidae</taxon>
        <taxon>Rotaria</taxon>
    </lineage>
</organism>
<gene>
    <name evidence="2" type="ORF">OTI717_LOCUS29696</name>
</gene>
<dbReference type="AlphaFoldDB" id="A0A819PIS6"/>
<protein>
    <recommendedName>
        <fullName evidence="1">Reverse transcriptase domain-containing protein</fullName>
    </recommendedName>
</protein>
<feature type="domain" description="Reverse transcriptase" evidence="1">
    <location>
        <begin position="522"/>
        <end position="783"/>
    </location>
</feature>
<reference evidence="2" key="1">
    <citation type="submission" date="2021-02" db="EMBL/GenBank/DDBJ databases">
        <authorList>
            <person name="Nowell W R."/>
        </authorList>
    </citation>
    <scope>NUCLEOTIDE SEQUENCE</scope>
</reference>
<sequence length="982" mass="116097">MLISSLEGAKEIVKGLNSKDKINYIRQYAYLIHRLFYVQLQETQWKYYYEIGIQENIWCGRVSKKWAAMNSMNYTYGRSKTLIIQRLKTIQRQLQQASQALQQFGNQPLPQCLSEMNPPLDFEKISVMVTAVVRKGQHKLKQQFEHNKKMLKLDSTDHLFVKNVYDLKPNKQQIRSIRNIWKAIQNKKQMEEQIEILKHRIYSNCLPPAFNILDYTLDKIDKILTRSKPSSTNDNDNKQQTILNARRLKKIGRFKYDMLELSIAAGEDKVRYYDKIAKKEKKKLLMITNKFKKNNSDSDLFKQLMAAIEAREKHMIERANYITQQKMKSFFDEAPAMLLSLFFANTIIPLSNEQLLIINKGLKFIPPCQSHFYYPQPMDEIIEQEYKRLYTENCKNLTNYTFSTKDTHATEFFSEVKHLLEELYTKPLPKKLKANARYIYKMIKSMKGKLRKANIAVGQTDKSKLFFFIDAQEYEEKIRNYMSKTNAYQEITSGICPLADDLHSVLTLLDYLQKHNRITKEQYKQIYPNLKTLELAHIYFNLKVHKPEISVRPILASINAPARNISSFLDQLLTPIYNYVTKDITFINSIDLIRKLNEYQQQGYLTSTTLFVIFDVTDLYTMIPRDGAIAALTRFCEKYSINRKIANLNIDTIIRLARIILDTNSFAYKDKYYRQIKGGAMGSPFTMVLANIYMLEWEQKLIQHQNRHHEIYGRYIDDVFMTTNLSKEEILQQLNETMKTDPNIKITITINQALEYLDASIENINGQLKTTIYHKSAWEPYILPYESDHPRHMHANIIYTMLVRAARLCSSVENFDMERLSAEMILLVNGYPPKFIQHHFKNFFLQYDAINMWTELNSEAYQKLHHRLLHKPTRRENKTTVQTNGQFIQNRTTYEHKDQIYLHYTFENGPLVDFKKEYRQIWEQNYVYPGSRLKNTRLILGTILNRTLQNLLIHKKPKRDMLTKIQPTTEAANRTIQERFHQ</sequence>
<dbReference type="PROSITE" id="PS50878">
    <property type="entry name" value="RT_POL"/>
    <property type="match status" value="1"/>
</dbReference>
<dbReference type="PANTHER" id="PTHR21301:SF10">
    <property type="entry name" value="REVERSE TRANSCRIPTASE DOMAIN-CONTAINING PROTEIN"/>
    <property type="match status" value="1"/>
</dbReference>
<dbReference type="InterPro" id="IPR058912">
    <property type="entry name" value="HTH_animal"/>
</dbReference>